<proteinExistence type="predicted"/>
<dbReference type="Proteomes" id="UP000887576">
    <property type="component" value="Unplaced"/>
</dbReference>
<organism evidence="1 2">
    <name type="scientific">Panagrolaimus sp. JU765</name>
    <dbReference type="NCBI Taxonomy" id="591449"/>
    <lineage>
        <taxon>Eukaryota</taxon>
        <taxon>Metazoa</taxon>
        <taxon>Ecdysozoa</taxon>
        <taxon>Nematoda</taxon>
        <taxon>Chromadorea</taxon>
        <taxon>Rhabditida</taxon>
        <taxon>Tylenchina</taxon>
        <taxon>Panagrolaimomorpha</taxon>
        <taxon>Panagrolaimoidea</taxon>
        <taxon>Panagrolaimidae</taxon>
        <taxon>Panagrolaimus</taxon>
    </lineage>
</organism>
<protein>
    <submittedName>
        <fullName evidence="2">Very-long-chain (3R)-3-hydroxyacyl-CoA dehydratase</fullName>
    </submittedName>
</protein>
<sequence length="391" mass="44852">MRDASNVESTSDGKKLSFSADGHAGQGKKRYGFDLEFVNEVSKDPSVKITGSQVDIELKKKSEEFWSTLTPGKRAHWLKFDFSRWKDPEGDSEPETKDNFDFMSDEEKIKDWAKKYGKSGSSKMTDEPIMDFVTKFYLFAFNVLMFLVHFYVLACLAHGYWTKGSLYFGTFWKIRRLGIYTTTVLQYMDVIHGCIGLTKSGWKTGLIQVTGRLVIIALVDGCPDLQTSVSTFCLMFVYFLIEQFRYPYYAVSSLGLEVYFLTWLRYSIWIILYPSGLILEAISMFKAIPFFYYSQKWSISLPNFVNFSFNFGVFLAIFVTTAFPKNQVGQLRNVPLRTDNIIRVGFDFNTSLVDHFDNQKIFGRPKPVGLGATPKAIIAHHYEQFSKPLTG</sequence>
<dbReference type="WBParaSite" id="JU765_v2.g16199.t1">
    <property type="protein sequence ID" value="JU765_v2.g16199.t1"/>
    <property type="gene ID" value="JU765_v2.g16199"/>
</dbReference>
<name>A0AC34QGJ5_9BILA</name>
<accession>A0AC34QGJ5</accession>
<evidence type="ECO:0000313" key="2">
    <source>
        <dbReference type="WBParaSite" id="JU765_v2.g16199.t1"/>
    </source>
</evidence>
<reference evidence="2" key="1">
    <citation type="submission" date="2022-11" db="UniProtKB">
        <authorList>
            <consortium name="WormBaseParasite"/>
        </authorList>
    </citation>
    <scope>IDENTIFICATION</scope>
</reference>
<evidence type="ECO:0000313" key="1">
    <source>
        <dbReference type="Proteomes" id="UP000887576"/>
    </source>
</evidence>